<reference evidence="3 4" key="1">
    <citation type="journal article" date="2014" name="Genome Announc.">
        <title>Draft Genome Sequence of Marinomonas sp. Strain D104, a Polycyclic Aromatic Hydrocarbon-Degrading Bacterium from the Deep-Sea Sediment of the Arctic Ocean.</title>
        <authorList>
            <person name="Dong C."/>
            <person name="Bai X."/>
            <person name="Lai Q."/>
            <person name="Xie Y."/>
            <person name="Chen X."/>
            <person name="Shao Z."/>
        </authorList>
    </citation>
    <scope>NUCLEOTIDE SEQUENCE [LARGE SCALE GENOMIC DNA]</scope>
    <source>
        <strain evidence="3 4">D104</strain>
    </source>
</reference>
<dbReference type="Proteomes" id="UP000018857">
    <property type="component" value="Unassembled WGS sequence"/>
</dbReference>
<keyword evidence="2" id="KW-1133">Transmembrane helix</keyword>
<accession>W1RTS4</accession>
<evidence type="ECO:0008006" key="5">
    <source>
        <dbReference type="Google" id="ProtNLM"/>
    </source>
</evidence>
<evidence type="ECO:0000313" key="4">
    <source>
        <dbReference type="Proteomes" id="UP000018857"/>
    </source>
</evidence>
<dbReference type="eggNOG" id="ENOG5033DYZ">
    <property type="taxonomic scope" value="Bacteria"/>
</dbReference>
<feature type="region of interest" description="Disordered" evidence="1">
    <location>
        <begin position="71"/>
        <end position="94"/>
    </location>
</feature>
<evidence type="ECO:0000256" key="1">
    <source>
        <dbReference type="SAM" id="MobiDB-lite"/>
    </source>
</evidence>
<dbReference type="AlphaFoldDB" id="W1RTS4"/>
<comment type="caution">
    <text evidence="3">The sequence shown here is derived from an EMBL/GenBank/DDBJ whole genome shotgun (WGS) entry which is preliminary data.</text>
</comment>
<feature type="compositionally biased region" description="Low complexity" evidence="1">
    <location>
        <begin position="83"/>
        <end position="94"/>
    </location>
</feature>
<sequence>MSMGIFDDMDFLTITVVILIIFNFAVSFYLFKRNDLELFQKIAQVVIVWLFPFVGAIGLWLFHRSQDTDNNKPSGGSFGGGSQDSSIGIGSSGE</sequence>
<protein>
    <recommendedName>
        <fullName evidence="5">Cardiolipin synthase N-terminal domain-containing protein</fullName>
    </recommendedName>
</protein>
<keyword evidence="2" id="KW-0812">Transmembrane</keyword>
<organism evidence="3 4">
    <name type="scientific">Marinomonas profundimaris</name>
    <dbReference type="NCBI Taxonomy" id="1208321"/>
    <lineage>
        <taxon>Bacteria</taxon>
        <taxon>Pseudomonadati</taxon>
        <taxon>Pseudomonadota</taxon>
        <taxon>Gammaproteobacteria</taxon>
        <taxon>Oceanospirillales</taxon>
        <taxon>Oceanospirillaceae</taxon>
        <taxon>Marinomonas</taxon>
    </lineage>
</organism>
<feature type="transmembrane region" description="Helical" evidence="2">
    <location>
        <begin position="42"/>
        <end position="62"/>
    </location>
</feature>
<feature type="transmembrane region" description="Helical" evidence="2">
    <location>
        <begin position="12"/>
        <end position="30"/>
    </location>
</feature>
<keyword evidence="4" id="KW-1185">Reference proteome</keyword>
<name>W1RTS4_9GAMM</name>
<dbReference type="PATRIC" id="fig|1208321.3.peg.3148"/>
<evidence type="ECO:0000313" key="3">
    <source>
        <dbReference type="EMBL" id="ETI58253.1"/>
    </source>
</evidence>
<dbReference type="EMBL" id="AYOZ01000057">
    <property type="protein sequence ID" value="ETI58253.1"/>
    <property type="molecule type" value="Genomic_DNA"/>
</dbReference>
<evidence type="ECO:0000256" key="2">
    <source>
        <dbReference type="SAM" id="Phobius"/>
    </source>
</evidence>
<proteinExistence type="predicted"/>
<keyword evidence="2" id="KW-0472">Membrane</keyword>
<gene>
    <name evidence="3" type="ORF">D104_15815</name>
</gene>